<dbReference type="NCBIfam" id="NF038117">
    <property type="entry name" value="choice_anch_I"/>
    <property type="match status" value="1"/>
</dbReference>
<feature type="domain" description="Choice-of-anchor I" evidence="3">
    <location>
        <begin position="34"/>
        <end position="445"/>
    </location>
</feature>
<proteinExistence type="predicted"/>
<dbReference type="PANTHER" id="PTHR46928">
    <property type="entry name" value="MESENCHYME-SPECIFIC CELL SURFACE GLYCOPROTEIN"/>
    <property type="match status" value="1"/>
</dbReference>
<protein>
    <submittedName>
        <fullName evidence="4">PEP-CTERM sorting domain-containing protein</fullName>
    </submittedName>
</protein>
<evidence type="ECO:0000256" key="1">
    <source>
        <dbReference type="SAM" id="SignalP"/>
    </source>
</evidence>
<dbReference type="SUPFAM" id="SSF63825">
    <property type="entry name" value="YWTD domain"/>
    <property type="match status" value="1"/>
</dbReference>
<dbReference type="InterPro" id="IPR011048">
    <property type="entry name" value="Haem_d1_sf"/>
</dbReference>
<evidence type="ECO:0000259" key="3">
    <source>
        <dbReference type="Pfam" id="PF22494"/>
    </source>
</evidence>
<organism evidence="4 5">
    <name type="scientific">Aquabacterium soli</name>
    <dbReference type="NCBI Taxonomy" id="2493092"/>
    <lineage>
        <taxon>Bacteria</taxon>
        <taxon>Pseudomonadati</taxon>
        <taxon>Pseudomonadota</taxon>
        <taxon>Betaproteobacteria</taxon>
        <taxon>Burkholderiales</taxon>
        <taxon>Aquabacterium</taxon>
    </lineage>
</organism>
<dbReference type="Pfam" id="PF07589">
    <property type="entry name" value="PEP-CTERM"/>
    <property type="match status" value="1"/>
</dbReference>
<dbReference type="InterPro" id="IPR015943">
    <property type="entry name" value="WD40/YVTN_repeat-like_dom_sf"/>
</dbReference>
<gene>
    <name evidence="4" type="ORF">EIP75_10500</name>
</gene>
<dbReference type="EMBL" id="RSED01000007">
    <property type="protein sequence ID" value="RRS04475.1"/>
    <property type="molecule type" value="Genomic_DNA"/>
</dbReference>
<dbReference type="InterPro" id="IPR055188">
    <property type="entry name" value="Choice_anch_I"/>
</dbReference>
<comment type="caution">
    <text evidence="4">The sequence shown here is derived from an EMBL/GenBank/DDBJ whole genome shotgun (WGS) entry which is preliminary data.</text>
</comment>
<dbReference type="Pfam" id="PF22494">
    <property type="entry name" value="choice_anch_I"/>
    <property type="match status" value="1"/>
</dbReference>
<dbReference type="SUPFAM" id="SSF51004">
    <property type="entry name" value="C-terminal (heme d1) domain of cytochrome cd1-nitrite reductase"/>
    <property type="match status" value="1"/>
</dbReference>
<accession>A0A3R8T298</accession>
<dbReference type="Proteomes" id="UP000269265">
    <property type="component" value="Unassembled WGS sequence"/>
</dbReference>
<feature type="chain" id="PRO_5018726893" evidence="1">
    <location>
        <begin position="26"/>
        <end position="500"/>
    </location>
</feature>
<dbReference type="PANTHER" id="PTHR46928:SF1">
    <property type="entry name" value="MESENCHYME-SPECIFIC CELL SURFACE GLYCOPROTEIN"/>
    <property type="match status" value="1"/>
</dbReference>
<dbReference type="InterPro" id="IPR013424">
    <property type="entry name" value="Ice-binding_C"/>
</dbReference>
<dbReference type="InterPro" id="IPR052956">
    <property type="entry name" value="Mesenchyme-surface_protein"/>
</dbReference>
<dbReference type="AlphaFoldDB" id="A0A3R8T298"/>
<keyword evidence="1" id="KW-0732">Signal</keyword>
<evidence type="ECO:0000259" key="2">
    <source>
        <dbReference type="Pfam" id="PF07589"/>
    </source>
</evidence>
<sequence length="500" mass="52073">MARRLCAALTSVALASIAVSASAGALDDISKSWSYQHSSTGGFLSEIVGFDASTSTLWVAGVSGVDVLNARTGAFIDRIDVSAYGQINSVSINNGIAAFAIESSVRTNAGLVTLYDTSTRSLLAGSSPITVGALPDMLTFTKDGSKILVANEGTPGTYGTRIGNTVPRNYGAAANDPVGSVSIIDVGSRTVTHTATLAGVPQTGTNIRTNTGMDFEPEYIAVNAAGTKAYVTLQEANAIGVLNVQTGQFEKVIGLGAKDFSLPGNRIDALNNGSINLSSVNAKGLYMPDGIAVYEKNGQTFVVMANEGDFREDDGDRSAASSLGATGELANLRVTNTDSSAGNLFAAGARSFSIRDEDGNIVYDSGEILDREAIARGIYDDGRSRDKGVEPEGVEVMEINGRTFALIGLERTTKAGIAVFDITDPAHASFVDMIVSDGDLAPEGLRGYSLDGKFYLAFSSEGSNTTSVYQLAAAVPEPQTCAMVLSALAVIGAMRARRRR</sequence>
<feature type="signal peptide" evidence="1">
    <location>
        <begin position="1"/>
        <end position="25"/>
    </location>
</feature>
<reference evidence="4 5" key="1">
    <citation type="submission" date="2018-12" db="EMBL/GenBank/DDBJ databases">
        <title>The whole draft genome of Aquabacterium sp. SJQ9.</title>
        <authorList>
            <person name="Sun L."/>
            <person name="Gao X."/>
            <person name="Chen W."/>
            <person name="Huang K."/>
        </authorList>
    </citation>
    <scope>NUCLEOTIDE SEQUENCE [LARGE SCALE GENOMIC DNA]</scope>
    <source>
        <strain evidence="4 5">SJQ9</strain>
    </source>
</reference>
<evidence type="ECO:0000313" key="4">
    <source>
        <dbReference type="EMBL" id="RRS04475.1"/>
    </source>
</evidence>
<keyword evidence="5" id="KW-1185">Reference proteome</keyword>
<name>A0A3R8T298_9BURK</name>
<dbReference type="OrthoDB" id="8674919at2"/>
<feature type="domain" description="Ice-binding protein C-terminal" evidence="2">
    <location>
        <begin position="474"/>
        <end position="498"/>
    </location>
</feature>
<dbReference type="Gene3D" id="2.130.10.10">
    <property type="entry name" value="YVTN repeat-like/Quinoprotein amine dehydrogenase"/>
    <property type="match status" value="1"/>
</dbReference>
<evidence type="ECO:0000313" key="5">
    <source>
        <dbReference type="Proteomes" id="UP000269265"/>
    </source>
</evidence>